<reference evidence="2" key="1">
    <citation type="journal article" date="2014" name="Front. Microbiol.">
        <title>High frequency of phylogenetically diverse reductive dehalogenase-homologous genes in deep subseafloor sedimentary metagenomes.</title>
        <authorList>
            <person name="Kawai M."/>
            <person name="Futagami T."/>
            <person name="Toyoda A."/>
            <person name="Takaki Y."/>
            <person name="Nishi S."/>
            <person name="Hori S."/>
            <person name="Arai W."/>
            <person name="Tsubouchi T."/>
            <person name="Morono Y."/>
            <person name="Uchiyama I."/>
            <person name="Ito T."/>
            <person name="Fujiyama A."/>
            <person name="Inagaki F."/>
            <person name="Takami H."/>
        </authorList>
    </citation>
    <scope>NUCLEOTIDE SEQUENCE</scope>
    <source>
        <strain evidence="2">Expedition CK06-06</strain>
    </source>
</reference>
<evidence type="ECO:0000313" key="2">
    <source>
        <dbReference type="EMBL" id="GAH23604.1"/>
    </source>
</evidence>
<dbReference type="GO" id="GO:0003824">
    <property type="term" value="F:catalytic activity"/>
    <property type="evidence" value="ECO:0007669"/>
    <property type="project" value="InterPro"/>
</dbReference>
<dbReference type="GO" id="GO:0046872">
    <property type="term" value="F:metal ion binding"/>
    <property type="evidence" value="ECO:0007669"/>
    <property type="project" value="InterPro"/>
</dbReference>
<name>X1F2K6_9ZZZZ</name>
<proteinExistence type="predicted"/>
<dbReference type="InterPro" id="IPR006124">
    <property type="entry name" value="Metalloenzyme"/>
</dbReference>
<dbReference type="InterPro" id="IPR017850">
    <property type="entry name" value="Alkaline_phosphatase_core_sf"/>
</dbReference>
<dbReference type="Gene3D" id="3.40.720.10">
    <property type="entry name" value="Alkaline Phosphatase, subunit A"/>
    <property type="match status" value="1"/>
</dbReference>
<comment type="caution">
    <text evidence="2">The sequence shown here is derived from an EMBL/GenBank/DDBJ whole genome shotgun (WGS) entry which is preliminary data.</text>
</comment>
<protein>
    <recommendedName>
        <fullName evidence="1">Metalloenzyme domain-containing protein</fullName>
    </recommendedName>
</protein>
<gene>
    <name evidence="2" type="ORF">S01H4_66443</name>
</gene>
<organism evidence="2">
    <name type="scientific">marine sediment metagenome</name>
    <dbReference type="NCBI Taxonomy" id="412755"/>
    <lineage>
        <taxon>unclassified sequences</taxon>
        <taxon>metagenomes</taxon>
        <taxon>ecological metagenomes</taxon>
    </lineage>
</organism>
<sequence>MRKKKRIILIVLDSVGVGALPDANKYNDENSNTLGNMAKVLG</sequence>
<dbReference type="Pfam" id="PF01676">
    <property type="entry name" value="Metalloenzyme"/>
    <property type="match status" value="1"/>
</dbReference>
<accession>X1F2K6</accession>
<feature type="non-terminal residue" evidence="2">
    <location>
        <position position="42"/>
    </location>
</feature>
<evidence type="ECO:0000259" key="1">
    <source>
        <dbReference type="Pfam" id="PF01676"/>
    </source>
</evidence>
<dbReference type="SUPFAM" id="SSF53649">
    <property type="entry name" value="Alkaline phosphatase-like"/>
    <property type="match status" value="1"/>
</dbReference>
<feature type="domain" description="Metalloenzyme" evidence="1">
    <location>
        <begin position="5"/>
        <end position="39"/>
    </location>
</feature>
<dbReference type="AlphaFoldDB" id="X1F2K6"/>
<dbReference type="EMBL" id="BART01041152">
    <property type="protein sequence ID" value="GAH23604.1"/>
    <property type="molecule type" value="Genomic_DNA"/>
</dbReference>